<organism evidence="1 2">
    <name type="scientific">Geovibrio thiophilus</name>
    <dbReference type="NCBI Taxonomy" id="139438"/>
    <lineage>
        <taxon>Bacteria</taxon>
        <taxon>Pseudomonadati</taxon>
        <taxon>Deferribacterota</taxon>
        <taxon>Deferribacteres</taxon>
        <taxon>Deferribacterales</taxon>
        <taxon>Geovibrionaceae</taxon>
        <taxon>Geovibrio</taxon>
    </lineage>
</organism>
<evidence type="ECO:0000313" key="2">
    <source>
        <dbReference type="Proteomes" id="UP000287502"/>
    </source>
</evidence>
<accession>A0A3R5UW30</accession>
<dbReference type="EMBL" id="CP035108">
    <property type="protein sequence ID" value="QAR34093.1"/>
    <property type="molecule type" value="Genomic_DNA"/>
</dbReference>
<gene>
    <name evidence="1" type="ORF">EP073_11970</name>
</gene>
<name>A0A3R5UW30_9BACT</name>
<dbReference type="KEGG" id="gtl:EP073_11970"/>
<reference evidence="1 2" key="1">
    <citation type="submission" date="2019-01" db="EMBL/GenBank/DDBJ databases">
        <title>Geovibrio thiophilus DSM 11263, complete genome.</title>
        <authorList>
            <person name="Spring S."/>
            <person name="Bunk B."/>
            <person name="Sproer C."/>
        </authorList>
    </citation>
    <scope>NUCLEOTIDE SEQUENCE [LARGE SCALE GENOMIC DNA]</scope>
    <source>
        <strain evidence="1 2">DSM 11263</strain>
    </source>
</reference>
<protein>
    <submittedName>
        <fullName evidence="1">Uncharacterized protein</fullName>
    </submittedName>
</protein>
<dbReference type="RefSeq" id="WP_128467398.1">
    <property type="nucleotide sequence ID" value="NZ_CP035108.1"/>
</dbReference>
<keyword evidence="2" id="KW-1185">Reference proteome</keyword>
<sequence>MEAFEKWFESLAASMTDEKINGAVAAHLTEYDDDGNVTYEPTAEAVEAVRIEHYAALRRGAYGSWQQQLDKQYAGTWESHVAEVKARFGKM</sequence>
<proteinExistence type="predicted"/>
<evidence type="ECO:0000313" key="1">
    <source>
        <dbReference type="EMBL" id="QAR34093.1"/>
    </source>
</evidence>
<dbReference type="Proteomes" id="UP000287502">
    <property type="component" value="Chromosome"/>
</dbReference>
<dbReference type="AlphaFoldDB" id="A0A3R5UW30"/>